<feature type="region of interest" description="Disordered" evidence="1">
    <location>
        <begin position="29"/>
        <end position="112"/>
    </location>
</feature>
<dbReference type="AlphaFoldDB" id="A0A1G7SI33"/>
<dbReference type="RefSeq" id="WP_093742302.1">
    <property type="nucleotide sequence ID" value="NZ_FNBP01000005.1"/>
</dbReference>
<name>A0A1G7SI33_9RHOB</name>
<organism evidence="3 4">
    <name type="scientific">Sulfitobacter delicatus</name>
    <dbReference type="NCBI Taxonomy" id="218672"/>
    <lineage>
        <taxon>Bacteria</taxon>
        <taxon>Pseudomonadati</taxon>
        <taxon>Pseudomonadota</taxon>
        <taxon>Alphaproteobacteria</taxon>
        <taxon>Rhodobacterales</taxon>
        <taxon>Roseobacteraceae</taxon>
        <taxon>Sulfitobacter</taxon>
    </lineage>
</organism>
<dbReference type="Proteomes" id="UP000199399">
    <property type="component" value="Unassembled WGS sequence"/>
</dbReference>
<feature type="signal peptide" evidence="2">
    <location>
        <begin position="1"/>
        <end position="27"/>
    </location>
</feature>
<gene>
    <name evidence="3" type="ORF">SAMN04489759_105200</name>
</gene>
<keyword evidence="4" id="KW-1185">Reference proteome</keyword>
<evidence type="ECO:0000256" key="2">
    <source>
        <dbReference type="SAM" id="SignalP"/>
    </source>
</evidence>
<reference evidence="4" key="1">
    <citation type="submission" date="2016-10" db="EMBL/GenBank/DDBJ databases">
        <authorList>
            <person name="Varghese N."/>
            <person name="Submissions S."/>
        </authorList>
    </citation>
    <scope>NUCLEOTIDE SEQUENCE [LARGE SCALE GENOMIC DNA]</scope>
    <source>
        <strain evidence="4">DSM 16477</strain>
    </source>
</reference>
<evidence type="ECO:0000256" key="1">
    <source>
        <dbReference type="SAM" id="MobiDB-lite"/>
    </source>
</evidence>
<evidence type="ECO:0000313" key="4">
    <source>
        <dbReference type="Proteomes" id="UP000199399"/>
    </source>
</evidence>
<protein>
    <submittedName>
        <fullName evidence="3">Uncharacterized protein</fullName>
    </submittedName>
</protein>
<feature type="compositionally biased region" description="Basic and acidic residues" evidence="1">
    <location>
        <begin position="45"/>
        <end position="62"/>
    </location>
</feature>
<evidence type="ECO:0000313" key="3">
    <source>
        <dbReference type="EMBL" id="SDG22663.1"/>
    </source>
</evidence>
<dbReference type="EMBL" id="FNBP01000005">
    <property type="protein sequence ID" value="SDG22663.1"/>
    <property type="molecule type" value="Genomic_DNA"/>
</dbReference>
<dbReference type="OrthoDB" id="7929427at2"/>
<feature type="chain" id="PRO_5011620630" evidence="2">
    <location>
        <begin position="28"/>
        <end position="556"/>
    </location>
</feature>
<accession>A0A1G7SI33</accession>
<sequence length="556" mass="59128">MSAALPTPSLAALGALICAITATSVFAESAEDRGPVPHVQAGTKTAEEKGQAKQQAESKKNDQPLSVIDWLGQQTPSAPTAKRPPKTTRSEEPPVATSAAPPHISVTPLGDGAPRRIGLVPGNVTGLTSNIWTGSEVSMLTARIADLPDLHLPAAQALLYTVLLAEAEAPQGLARNGDTLALARVEKLMELGALDPALSLIEQAGVTTSTAHFDLWMQLSLLTGTEDRACARLMKAPHLTRDYGTRIFCSARTGYWENAALTFGSAQALGLLEDTQLDLFDRFLNPDYFEGAEPLRAPRRMDPMTFRLFETIGEPLPSNILPRAYAVADLRDLAGWKAQLEAAERLTRAGALPDNQLLGLYTDRQPAASGGIWDRVAALQRFETALSTGSAEAVAKTLPPAWEAMREASLEVSFAALFSEPLSTIPLAGHASRLARDVALLSPNYEAAAARVLGDAPEEQLLRAVARGETPSGPAPDAHLAAAVHDAFSNPTPRADLMEMARDEQLGMAILRLLSMLHDGASGDTSALRDALATLRALGLEDTARRAALQIVLLEQ</sequence>
<dbReference type="STRING" id="218672.SAMN04489759_105200"/>
<proteinExistence type="predicted"/>
<keyword evidence="2" id="KW-0732">Signal</keyword>